<dbReference type="Proteomes" id="UP001515683">
    <property type="component" value="Unassembled WGS sequence"/>
</dbReference>
<sequence>MQRKKTEPFTNPWLAMIDSVEKKLMYYVDKHPEPIKEGIPHAWIHCGERAESMLARMAAHPDELLQQADGWFKAGWLTAQSLEQIRRVQRVWQELQRNPTRGASSSPMEEYQHLMGQLMPTLERIHQRMDARHGQEIAQEDDSVEVALRIVMKRREGGDKPV</sequence>
<dbReference type="EMBL" id="VWXF01000014">
    <property type="protein sequence ID" value="NIF24389.1"/>
    <property type="molecule type" value="Genomic_DNA"/>
</dbReference>
<gene>
    <name evidence="1" type="ORF">F3J40_22715</name>
</gene>
<dbReference type="RefSeq" id="WP_167018283.1">
    <property type="nucleotide sequence ID" value="NZ_VWXF01000014.1"/>
</dbReference>
<evidence type="ECO:0000313" key="2">
    <source>
        <dbReference type="Proteomes" id="UP001515683"/>
    </source>
</evidence>
<comment type="caution">
    <text evidence="1">The sequence shown here is derived from an EMBL/GenBank/DDBJ whole genome shotgun (WGS) entry which is preliminary data.</text>
</comment>
<name>A0ABX0RLY2_9GAMM</name>
<protein>
    <submittedName>
        <fullName evidence="1">Uncharacterized protein</fullName>
    </submittedName>
</protein>
<organism evidence="1 2">
    <name type="scientific">Candidatus Pantoea multigeneris</name>
    <dbReference type="NCBI Taxonomy" id="2608357"/>
    <lineage>
        <taxon>Bacteria</taxon>
        <taxon>Pseudomonadati</taxon>
        <taxon>Pseudomonadota</taxon>
        <taxon>Gammaproteobacteria</taxon>
        <taxon>Enterobacterales</taxon>
        <taxon>Erwiniaceae</taxon>
        <taxon>Pantoea</taxon>
    </lineage>
</organism>
<evidence type="ECO:0000313" key="1">
    <source>
        <dbReference type="EMBL" id="NIF24389.1"/>
    </source>
</evidence>
<accession>A0ABX0RLY2</accession>
<keyword evidence="2" id="KW-1185">Reference proteome</keyword>
<reference evidence="1 2" key="1">
    <citation type="journal article" date="2019" name="bioRxiv">
        <title>Bacteria contribute to plant secondary compound degradation in a generalist herbivore system.</title>
        <authorList>
            <person name="Francoeur C.B."/>
            <person name="Khadempour L."/>
            <person name="Moreira-Soto R.D."/>
            <person name="Gotting K."/>
            <person name="Book A.J."/>
            <person name="Pinto-Tomas A.A."/>
            <person name="Keefover-Ring K."/>
            <person name="Currie C.R."/>
        </authorList>
    </citation>
    <scope>NUCLEOTIDE SEQUENCE [LARGE SCALE GENOMIC DNA]</scope>
    <source>
        <strain evidence="1">Acro-835</strain>
    </source>
</reference>
<proteinExistence type="predicted"/>